<dbReference type="KEGG" id="spat:A0O21_00735"/>
<dbReference type="EMBL" id="CP014699">
    <property type="protein sequence ID" value="AND78654.1"/>
    <property type="molecule type" value="Genomic_DNA"/>
</dbReference>
<gene>
    <name evidence="2" type="ORF">A0O21_00735</name>
</gene>
<reference evidence="3" key="2">
    <citation type="submission" date="2016-03" db="EMBL/GenBank/DDBJ databases">
        <title>Streptococcus antelopensis sp. nov., isolated from the feces of the Tibetan antelope (Pantholops hodgsonii) in Hoh Xil National Nature Reserve, Qinghai, China.</title>
        <authorList>
            <person name="Bai X."/>
        </authorList>
    </citation>
    <scope>NUCLEOTIDE SEQUENCE [LARGE SCALE GENOMIC DNA]</scope>
    <source>
        <strain evidence="3">TA 26</strain>
    </source>
</reference>
<dbReference type="STRING" id="1811193.A0O21_00735"/>
<dbReference type="AlphaFoldDB" id="A0A172Q5C9"/>
<protein>
    <submittedName>
        <fullName evidence="2">Uncharacterized protein</fullName>
    </submittedName>
</protein>
<keyword evidence="1" id="KW-0472">Membrane</keyword>
<evidence type="ECO:0000313" key="2">
    <source>
        <dbReference type="EMBL" id="AND78654.1"/>
    </source>
</evidence>
<name>A0A172Q5C9_9STRE</name>
<feature type="transmembrane region" description="Helical" evidence="1">
    <location>
        <begin position="62"/>
        <end position="84"/>
    </location>
</feature>
<reference evidence="2 3" key="1">
    <citation type="journal article" date="2016" name="Int. J. Syst. Evol. Microbiol.">
        <title>Streptococcuspantholopis sp. nov., isolated from faeces of the Tibetan antelope (Pantholops hodgsonii).</title>
        <authorList>
            <person name="Bai X."/>
            <person name="Xiong Y."/>
            <person name="Lu S."/>
            <person name="Jin D."/>
            <person name="Lai X."/>
            <person name="Yang J."/>
            <person name="Niu L."/>
            <person name="Hu S."/>
            <person name="Meng X."/>
            <person name="Pu J."/>
            <person name="Ye C."/>
            <person name="Xu J."/>
        </authorList>
    </citation>
    <scope>NUCLEOTIDE SEQUENCE [LARGE SCALE GENOMIC DNA]</scope>
    <source>
        <strain evidence="2 3">TA 26</strain>
    </source>
</reference>
<sequence>MKGIFSAVLESVWKRKETKIFLVFALYPLIYYVASFFGSSNFMQIDVGQGVQVGYLDFADMMLNSIDAMILPTLALYFLTISVFKRETDDHTMFLYKDINRKSIFLSKFFSLVLILVLYFILFLAVSMFVHYSRVVNMDFGSSRFGSDNLYSTLYVIINLLVIFLKGILSIAAAAFLSLRFGTGATMGVSIALSLTMAVTSIIGGPIAMIFPNGYNQFFKGISDIWIPLVGSVSVTALYTVICNYFSIETFKNLEF</sequence>
<evidence type="ECO:0000256" key="1">
    <source>
        <dbReference type="SAM" id="Phobius"/>
    </source>
</evidence>
<dbReference type="RefSeq" id="WP_067060071.1">
    <property type="nucleotide sequence ID" value="NZ_CP014699.1"/>
</dbReference>
<feature type="transmembrane region" description="Helical" evidence="1">
    <location>
        <begin position="225"/>
        <end position="246"/>
    </location>
</feature>
<feature type="transmembrane region" description="Helical" evidence="1">
    <location>
        <begin position="105"/>
        <end position="132"/>
    </location>
</feature>
<feature type="transmembrane region" description="Helical" evidence="1">
    <location>
        <begin position="20"/>
        <end position="42"/>
    </location>
</feature>
<evidence type="ECO:0000313" key="3">
    <source>
        <dbReference type="Proteomes" id="UP000077317"/>
    </source>
</evidence>
<accession>A0A172Q5C9</accession>
<feature type="transmembrane region" description="Helical" evidence="1">
    <location>
        <begin position="152"/>
        <end position="179"/>
    </location>
</feature>
<proteinExistence type="predicted"/>
<keyword evidence="1" id="KW-0812">Transmembrane</keyword>
<organism evidence="2 3">
    <name type="scientific">Streptococcus pantholopis</name>
    <dbReference type="NCBI Taxonomy" id="1811193"/>
    <lineage>
        <taxon>Bacteria</taxon>
        <taxon>Bacillati</taxon>
        <taxon>Bacillota</taxon>
        <taxon>Bacilli</taxon>
        <taxon>Lactobacillales</taxon>
        <taxon>Streptococcaceae</taxon>
        <taxon>Streptococcus</taxon>
    </lineage>
</organism>
<feature type="transmembrane region" description="Helical" evidence="1">
    <location>
        <begin position="191"/>
        <end position="213"/>
    </location>
</feature>
<keyword evidence="1" id="KW-1133">Transmembrane helix</keyword>
<keyword evidence="3" id="KW-1185">Reference proteome</keyword>
<dbReference type="OrthoDB" id="2220470at2"/>
<dbReference type="Proteomes" id="UP000077317">
    <property type="component" value="Chromosome"/>
</dbReference>